<reference evidence="3 4" key="1">
    <citation type="submission" date="2019-10" db="EMBL/GenBank/DDBJ databases">
        <title>Pseudopuniceibacterium sp. HQ09 islated from Antarctica.</title>
        <authorList>
            <person name="Liao L."/>
            <person name="Su S."/>
            <person name="Chen B."/>
            <person name="Yu Y."/>
        </authorList>
    </citation>
    <scope>NUCLEOTIDE SEQUENCE [LARGE SCALE GENOMIC DNA]</scope>
    <source>
        <strain evidence="3 4">HQ09</strain>
    </source>
</reference>
<proteinExistence type="predicted"/>
<dbReference type="InterPro" id="IPR036282">
    <property type="entry name" value="Glutathione-S-Trfase_C_sf"/>
</dbReference>
<dbReference type="SFLD" id="SFLDG00358">
    <property type="entry name" value="Main_(cytGST)"/>
    <property type="match status" value="1"/>
</dbReference>
<evidence type="ECO:0000313" key="3">
    <source>
        <dbReference type="EMBL" id="QOL80644.1"/>
    </source>
</evidence>
<dbReference type="InterPro" id="IPR004045">
    <property type="entry name" value="Glutathione_S-Trfase_N"/>
</dbReference>
<keyword evidence="3" id="KW-0808">Transferase</keyword>
<dbReference type="GO" id="GO:0016740">
    <property type="term" value="F:transferase activity"/>
    <property type="evidence" value="ECO:0007669"/>
    <property type="project" value="UniProtKB-KW"/>
</dbReference>
<dbReference type="AlphaFoldDB" id="A0A7L9WLC6"/>
<dbReference type="PANTHER" id="PTHR44051">
    <property type="entry name" value="GLUTATHIONE S-TRANSFERASE-RELATED"/>
    <property type="match status" value="1"/>
</dbReference>
<dbReference type="RefSeq" id="WP_193082964.1">
    <property type="nucleotide sequence ID" value="NZ_CP045201.1"/>
</dbReference>
<dbReference type="SUPFAM" id="SSF52833">
    <property type="entry name" value="Thioredoxin-like"/>
    <property type="match status" value="1"/>
</dbReference>
<evidence type="ECO:0000259" key="2">
    <source>
        <dbReference type="PROSITE" id="PS50405"/>
    </source>
</evidence>
<dbReference type="Gene3D" id="3.40.30.10">
    <property type="entry name" value="Glutaredoxin"/>
    <property type="match status" value="1"/>
</dbReference>
<gene>
    <name evidence="3" type="ORF">F3W81_07345</name>
</gene>
<dbReference type="Pfam" id="PF00043">
    <property type="entry name" value="GST_C"/>
    <property type="match status" value="1"/>
</dbReference>
<dbReference type="InterPro" id="IPR040079">
    <property type="entry name" value="Glutathione_S-Trfase"/>
</dbReference>
<dbReference type="SUPFAM" id="SSF47616">
    <property type="entry name" value="GST C-terminal domain-like"/>
    <property type="match status" value="1"/>
</dbReference>
<dbReference type="PROSITE" id="PS50405">
    <property type="entry name" value="GST_CTER"/>
    <property type="match status" value="1"/>
</dbReference>
<dbReference type="InterPro" id="IPR036249">
    <property type="entry name" value="Thioredoxin-like_sf"/>
</dbReference>
<dbReference type="Pfam" id="PF13417">
    <property type="entry name" value="GST_N_3"/>
    <property type="match status" value="1"/>
</dbReference>
<dbReference type="Proteomes" id="UP000594118">
    <property type="component" value="Chromosome"/>
</dbReference>
<dbReference type="PANTHER" id="PTHR44051:SF8">
    <property type="entry name" value="GLUTATHIONE S-TRANSFERASE GSTA"/>
    <property type="match status" value="1"/>
</dbReference>
<evidence type="ECO:0000313" key="4">
    <source>
        <dbReference type="Proteomes" id="UP000594118"/>
    </source>
</evidence>
<dbReference type="EMBL" id="CP045201">
    <property type="protein sequence ID" value="QOL80644.1"/>
    <property type="molecule type" value="Genomic_DNA"/>
</dbReference>
<evidence type="ECO:0000259" key="1">
    <source>
        <dbReference type="PROSITE" id="PS50404"/>
    </source>
</evidence>
<feature type="domain" description="GST C-terminal" evidence="2">
    <location>
        <begin position="85"/>
        <end position="218"/>
    </location>
</feature>
<organism evidence="3 4">
    <name type="scientific">Pseudooceanicola spongiae</name>
    <dbReference type="NCBI Taxonomy" id="2613965"/>
    <lineage>
        <taxon>Bacteria</taxon>
        <taxon>Pseudomonadati</taxon>
        <taxon>Pseudomonadota</taxon>
        <taxon>Alphaproteobacteria</taxon>
        <taxon>Rhodobacterales</taxon>
        <taxon>Paracoccaceae</taxon>
        <taxon>Pseudooceanicola</taxon>
    </lineage>
</organism>
<keyword evidence="4" id="KW-1185">Reference proteome</keyword>
<dbReference type="Gene3D" id="1.20.1050.10">
    <property type="match status" value="1"/>
</dbReference>
<dbReference type="SFLD" id="SFLDS00019">
    <property type="entry name" value="Glutathione_Transferase_(cytos"/>
    <property type="match status" value="1"/>
</dbReference>
<feature type="domain" description="GST N-terminal" evidence="1">
    <location>
        <begin position="1"/>
        <end position="79"/>
    </location>
</feature>
<dbReference type="PROSITE" id="PS50404">
    <property type="entry name" value="GST_NTER"/>
    <property type="match status" value="1"/>
</dbReference>
<name>A0A7L9WLC6_9RHOB</name>
<dbReference type="InterPro" id="IPR010987">
    <property type="entry name" value="Glutathione-S-Trfase_C-like"/>
</dbReference>
<dbReference type="CDD" id="cd03046">
    <property type="entry name" value="GST_N_GTT1_like"/>
    <property type="match status" value="1"/>
</dbReference>
<dbReference type="InterPro" id="IPR004046">
    <property type="entry name" value="GST_C"/>
</dbReference>
<dbReference type="KEGG" id="pshq:F3W81_07345"/>
<protein>
    <submittedName>
        <fullName evidence="3">Glutathione S-transferase</fullName>
    </submittedName>
</protein>
<accession>A0A7L9WLC6</accession>
<sequence length="226" mass="25477">MMVLHHCGGSRSMRVLWLLNEMAVPFEMSIHAFDASLREPEHLSRSPAGRVPSLELDGENYFESGAIIEILCERFPARGLGRLLGDLDRPDWLIWLHFAETVSQHCATLMQQHVVLREDWMRSPTVMKIEVARLKKCFAAIEARLSTPVENRDYLLTSGFSAADIALGQAVWMAQHFTTLDGFPEVAAWMERIISRDSFQRSMPEPGTGVFDRAFYPLPEGATTAA</sequence>